<dbReference type="InterPro" id="IPR043428">
    <property type="entry name" value="LivM-like"/>
</dbReference>
<name>A0A1M5VGX7_9BURK</name>
<feature type="transmembrane region" description="Helical" evidence="6">
    <location>
        <begin position="94"/>
        <end position="116"/>
    </location>
</feature>
<gene>
    <name evidence="7" type="ORF">SAMN04488135_104378</name>
</gene>
<dbReference type="STRING" id="658167.SAMN04488135_104378"/>
<dbReference type="GO" id="GO:0015658">
    <property type="term" value="F:branched-chain amino acid transmembrane transporter activity"/>
    <property type="evidence" value="ECO:0007669"/>
    <property type="project" value="InterPro"/>
</dbReference>
<organism evidence="7 8">
    <name type="scientific">Pollutimonas bauzanensis</name>
    <dbReference type="NCBI Taxonomy" id="658167"/>
    <lineage>
        <taxon>Bacteria</taxon>
        <taxon>Pseudomonadati</taxon>
        <taxon>Pseudomonadota</taxon>
        <taxon>Betaproteobacteria</taxon>
        <taxon>Burkholderiales</taxon>
        <taxon>Alcaligenaceae</taxon>
        <taxon>Pollutimonas</taxon>
    </lineage>
</organism>
<sequence length="335" mass="35547">MSLTCLMRARWSSSAVLSTALLILLALVPLYARGVAEPFVVTLATRILIFAIAATSLNLILGYGGLVSFGHALFLGLGVYAAGILGFHGIDNGWLQLLATLAVCGIVGLVTGSIALRTSGISFIMITLAFAQMFYFLFVSLSQYGGDDGLRLAGGSNFSGIDLGASLTLYFASFIVLCLSLYACHRLVHSRFGVAVRASKINDQRMKALGFPSFRYRLALYVISAALCGVAGLLYANLTQFASPSYMSWTTSGELIVMVMLGGMGTLFGPLFGALAMILAEEWLKSLTEHWMVIFGPLIVLVAATSRLGLMGLLAILDRRRGAKPAAMAAGQEAS</sequence>
<feature type="transmembrane region" description="Helical" evidence="6">
    <location>
        <begin position="255"/>
        <end position="279"/>
    </location>
</feature>
<dbReference type="Proteomes" id="UP000184226">
    <property type="component" value="Unassembled WGS sequence"/>
</dbReference>
<evidence type="ECO:0000313" key="8">
    <source>
        <dbReference type="Proteomes" id="UP000184226"/>
    </source>
</evidence>
<evidence type="ECO:0000256" key="6">
    <source>
        <dbReference type="SAM" id="Phobius"/>
    </source>
</evidence>
<accession>A0A1M5VGX7</accession>
<feature type="transmembrane region" description="Helical" evidence="6">
    <location>
        <begin position="291"/>
        <end position="317"/>
    </location>
</feature>
<dbReference type="EMBL" id="FQXE01000004">
    <property type="protein sequence ID" value="SHH74435.1"/>
    <property type="molecule type" value="Genomic_DNA"/>
</dbReference>
<evidence type="ECO:0000256" key="5">
    <source>
        <dbReference type="ARBA" id="ARBA00023136"/>
    </source>
</evidence>
<dbReference type="AlphaFoldDB" id="A0A1M5VGX7"/>
<feature type="transmembrane region" description="Helical" evidence="6">
    <location>
        <begin position="68"/>
        <end position="88"/>
    </location>
</feature>
<dbReference type="OrthoDB" id="3460090at2"/>
<dbReference type="RefSeq" id="WP_073103033.1">
    <property type="nucleotide sequence ID" value="NZ_FQXE01000004.1"/>
</dbReference>
<feature type="transmembrane region" description="Helical" evidence="6">
    <location>
        <begin position="123"/>
        <end position="144"/>
    </location>
</feature>
<keyword evidence="5 6" id="KW-0472">Membrane</keyword>
<dbReference type="PANTHER" id="PTHR30482:SF17">
    <property type="entry name" value="ABC TRANSPORTER ATP-BINDING PROTEIN"/>
    <property type="match status" value="1"/>
</dbReference>
<comment type="subcellular location">
    <subcellularLocation>
        <location evidence="1">Cell membrane</location>
        <topology evidence="1">Multi-pass membrane protein</topology>
    </subcellularLocation>
</comment>
<dbReference type="PANTHER" id="PTHR30482">
    <property type="entry name" value="HIGH-AFFINITY BRANCHED-CHAIN AMINO ACID TRANSPORT SYSTEM PERMEASE"/>
    <property type="match status" value="1"/>
</dbReference>
<feature type="transmembrane region" description="Helical" evidence="6">
    <location>
        <begin position="214"/>
        <end position="235"/>
    </location>
</feature>
<dbReference type="GO" id="GO:0005886">
    <property type="term" value="C:plasma membrane"/>
    <property type="evidence" value="ECO:0007669"/>
    <property type="project" value="UniProtKB-SubCell"/>
</dbReference>
<keyword evidence="8" id="KW-1185">Reference proteome</keyword>
<feature type="transmembrane region" description="Helical" evidence="6">
    <location>
        <begin position="164"/>
        <end position="184"/>
    </location>
</feature>
<proteinExistence type="predicted"/>
<keyword evidence="4 6" id="KW-1133">Transmembrane helix</keyword>
<evidence type="ECO:0000256" key="1">
    <source>
        <dbReference type="ARBA" id="ARBA00004651"/>
    </source>
</evidence>
<keyword evidence="2" id="KW-1003">Cell membrane</keyword>
<protein>
    <submittedName>
        <fullName evidence="7">Branched-chain amino acid transport system permease protein</fullName>
    </submittedName>
</protein>
<evidence type="ECO:0000313" key="7">
    <source>
        <dbReference type="EMBL" id="SHH74435.1"/>
    </source>
</evidence>
<evidence type="ECO:0000256" key="3">
    <source>
        <dbReference type="ARBA" id="ARBA00022692"/>
    </source>
</evidence>
<evidence type="ECO:0000256" key="2">
    <source>
        <dbReference type="ARBA" id="ARBA00022475"/>
    </source>
</evidence>
<feature type="transmembrane region" description="Helical" evidence="6">
    <location>
        <begin position="42"/>
        <end position="61"/>
    </location>
</feature>
<dbReference type="CDD" id="cd06581">
    <property type="entry name" value="TM_PBP1_LivM_like"/>
    <property type="match status" value="1"/>
</dbReference>
<dbReference type="InterPro" id="IPR001851">
    <property type="entry name" value="ABC_transp_permease"/>
</dbReference>
<evidence type="ECO:0000256" key="4">
    <source>
        <dbReference type="ARBA" id="ARBA00022989"/>
    </source>
</evidence>
<dbReference type="Pfam" id="PF02653">
    <property type="entry name" value="BPD_transp_2"/>
    <property type="match status" value="1"/>
</dbReference>
<reference evidence="7 8" key="1">
    <citation type="submission" date="2016-11" db="EMBL/GenBank/DDBJ databases">
        <authorList>
            <person name="Jaros S."/>
            <person name="Januszkiewicz K."/>
            <person name="Wedrychowicz H."/>
        </authorList>
    </citation>
    <scope>NUCLEOTIDE SEQUENCE [LARGE SCALE GENOMIC DNA]</scope>
    <source>
        <strain evidence="7 8">CGMCC 1.10190</strain>
    </source>
</reference>
<keyword evidence="3 6" id="KW-0812">Transmembrane</keyword>